<evidence type="ECO:0000256" key="1">
    <source>
        <dbReference type="ARBA" id="ARBA00022481"/>
    </source>
</evidence>
<comment type="caution">
    <text evidence="3">The sequence shown here is derived from an EMBL/GenBank/DDBJ whole genome shotgun (WGS) entry which is preliminary data.</text>
</comment>
<sequence length="136" mass="15337">MERVFRVKGITLIELMIAVAVVGILAAIAYPSYTNYVAKNNRTEGQRELVRLSQMMEQYYLDHRSYTEDMTDLGMSADPFVTENENYEIDAVAVTNIRTDFRLTAKAKGSQAIRDSACKTLTLDNLGSKSPADCWR</sequence>
<dbReference type="PANTHER" id="PTHR30093:SF47">
    <property type="entry name" value="TYPE IV PILUS NON-CORE MINOR PILIN PILE"/>
    <property type="match status" value="1"/>
</dbReference>
<dbReference type="Gene3D" id="3.30.700.10">
    <property type="entry name" value="Glycoprotein, Type 4 Pilin"/>
    <property type="match status" value="1"/>
</dbReference>
<evidence type="ECO:0000313" key="4">
    <source>
        <dbReference type="Proteomes" id="UP001597380"/>
    </source>
</evidence>
<keyword evidence="1" id="KW-0488">Methylation</keyword>
<dbReference type="RefSeq" id="WP_345339837.1">
    <property type="nucleotide sequence ID" value="NZ_BAABLI010000012.1"/>
</dbReference>
<reference evidence="4" key="1">
    <citation type="journal article" date="2019" name="Int. J. Syst. Evol. Microbiol.">
        <title>The Global Catalogue of Microorganisms (GCM) 10K type strain sequencing project: providing services to taxonomists for standard genome sequencing and annotation.</title>
        <authorList>
            <consortium name="The Broad Institute Genomics Platform"/>
            <consortium name="The Broad Institute Genome Sequencing Center for Infectious Disease"/>
            <person name="Wu L."/>
            <person name="Ma J."/>
        </authorList>
    </citation>
    <scope>NUCLEOTIDE SEQUENCE [LARGE SCALE GENOMIC DNA]</scope>
    <source>
        <strain evidence="4">CGMCC 1.10992</strain>
    </source>
</reference>
<accession>A0ABW4XRV7</accession>
<evidence type="ECO:0000256" key="2">
    <source>
        <dbReference type="SAM" id="Phobius"/>
    </source>
</evidence>
<dbReference type="Proteomes" id="UP001597380">
    <property type="component" value="Unassembled WGS sequence"/>
</dbReference>
<gene>
    <name evidence="3" type="ORF">ACFSJ3_14690</name>
</gene>
<name>A0ABW4XRV7_9GAMM</name>
<dbReference type="InterPro" id="IPR012902">
    <property type="entry name" value="N_methyl_site"/>
</dbReference>
<dbReference type="Pfam" id="PF16732">
    <property type="entry name" value="ComP_DUS"/>
    <property type="match status" value="1"/>
</dbReference>
<keyword evidence="2" id="KW-0472">Membrane</keyword>
<dbReference type="PROSITE" id="PS00409">
    <property type="entry name" value="PROKAR_NTER_METHYL"/>
    <property type="match status" value="1"/>
</dbReference>
<keyword evidence="2" id="KW-0812">Transmembrane</keyword>
<feature type="transmembrane region" description="Helical" evidence="2">
    <location>
        <begin position="12"/>
        <end position="33"/>
    </location>
</feature>
<dbReference type="InterPro" id="IPR000983">
    <property type="entry name" value="Bac_GSPG_pilin"/>
</dbReference>
<dbReference type="PANTHER" id="PTHR30093">
    <property type="entry name" value="GENERAL SECRETION PATHWAY PROTEIN G"/>
    <property type="match status" value="1"/>
</dbReference>
<dbReference type="EMBL" id="JBHUHT010000016">
    <property type="protein sequence ID" value="MFD2097241.1"/>
    <property type="molecule type" value="Genomic_DNA"/>
</dbReference>
<dbReference type="InterPro" id="IPR045584">
    <property type="entry name" value="Pilin-like"/>
</dbReference>
<dbReference type="SUPFAM" id="SSF54523">
    <property type="entry name" value="Pili subunits"/>
    <property type="match status" value="1"/>
</dbReference>
<organism evidence="3 4">
    <name type="scientific">Corallincola platygyrae</name>
    <dbReference type="NCBI Taxonomy" id="1193278"/>
    <lineage>
        <taxon>Bacteria</taxon>
        <taxon>Pseudomonadati</taxon>
        <taxon>Pseudomonadota</taxon>
        <taxon>Gammaproteobacteria</taxon>
        <taxon>Alteromonadales</taxon>
        <taxon>Psychromonadaceae</taxon>
        <taxon>Corallincola</taxon>
    </lineage>
</organism>
<keyword evidence="4" id="KW-1185">Reference proteome</keyword>
<proteinExistence type="predicted"/>
<dbReference type="PRINTS" id="PR00813">
    <property type="entry name" value="BCTERIALGSPG"/>
</dbReference>
<keyword evidence="2" id="KW-1133">Transmembrane helix</keyword>
<dbReference type="NCBIfam" id="TIGR02532">
    <property type="entry name" value="IV_pilin_GFxxxE"/>
    <property type="match status" value="1"/>
</dbReference>
<protein>
    <submittedName>
        <fullName evidence="3">Type IV pilin protein</fullName>
    </submittedName>
</protein>
<dbReference type="InterPro" id="IPR031982">
    <property type="entry name" value="PilE-like"/>
</dbReference>
<evidence type="ECO:0000313" key="3">
    <source>
        <dbReference type="EMBL" id="MFD2097241.1"/>
    </source>
</evidence>
<dbReference type="Pfam" id="PF07963">
    <property type="entry name" value="N_methyl"/>
    <property type="match status" value="1"/>
</dbReference>